<comment type="caution">
    <text evidence="2">The sequence shown here is derived from an EMBL/GenBank/DDBJ whole genome shotgun (WGS) entry which is preliminary data.</text>
</comment>
<feature type="region of interest" description="Disordered" evidence="1">
    <location>
        <begin position="151"/>
        <end position="213"/>
    </location>
</feature>
<dbReference type="PANTHER" id="PTHR33052">
    <property type="entry name" value="DUF4228 DOMAIN PROTEIN-RELATED"/>
    <property type="match status" value="1"/>
</dbReference>
<dbReference type="Pfam" id="PF14009">
    <property type="entry name" value="PADRE"/>
    <property type="match status" value="1"/>
</dbReference>
<evidence type="ECO:0000313" key="2">
    <source>
        <dbReference type="EMBL" id="KAG6734062.1"/>
    </source>
</evidence>
<evidence type="ECO:0000256" key="1">
    <source>
        <dbReference type="SAM" id="MobiDB-lite"/>
    </source>
</evidence>
<gene>
    <name evidence="2" type="ORF">I3842_01G254100</name>
</gene>
<evidence type="ECO:0008006" key="4">
    <source>
        <dbReference type="Google" id="ProtNLM"/>
    </source>
</evidence>
<dbReference type="OrthoDB" id="1642380at2759"/>
<organism evidence="2 3">
    <name type="scientific">Carya illinoinensis</name>
    <name type="common">Pecan</name>
    <dbReference type="NCBI Taxonomy" id="32201"/>
    <lineage>
        <taxon>Eukaryota</taxon>
        <taxon>Viridiplantae</taxon>
        <taxon>Streptophyta</taxon>
        <taxon>Embryophyta</taxon>
        <taxon>Tracheophyta</taxon>
        <taxon>Spermatophyta</taxon>
        <taxon>Magnoliopsida</taxon>
        <taxon>eudicotyledons</taxon>
        <taxon>Gunneridae</taxon>
        <taxon>Pentapetalae</taxon>
        <taxon>rosids</taxon>
        <taxon>fabids</taxon>
        <taxon>Fagales</taxon>
        <taxon>Juglandaceae</taxon>
        <taxon>Carya</taxon>
    </lineage>
</organism>
<protein>
    <recommendedName>
        <fullName evidence="4">DUF4228 domain-containing protein</fullName>
    </recommendedName>
</protein>
<dbReference type="Proteomes" id="UP000811246">
    <property type="component" value="Chromosome 1"/>
</dbReference>
<sequence>MAISSWLCTSSTKNMLVKIVHPGGHVELHDRPVLATEVMIRNPKCCVAHPDVFQQPWVIIEPETTLMPGKNFYVVPIGTIRKLQRNALKYSPSLVRQIRSAQSSKGEEEDNGAVSFPNITIASSMKPNADKQCCFSDDSCFMGLLKGIRSQETGEEYSSQETGSPSSSNSSSEVKPLTRKRPSDFTRPGIKGSPKKLASLDHWQPSLESIKEE</sequence>
<dbReference type="EMBL" id="CM031825">
    <property type="protein sequence ID" value="KAG6734062.1"/>
    <property type="molecule type" value="Genomic_DNA"/>
</dbReference>
<evidence type="ECO:0000313" key="3">
    <source>
        <dbReference type="Proteomes" id="UP000811246"/>
    </source>
</evidence>
<dbReference type="AlphaFoldDB" id="A0A922KFU6"/>
<accession>A0A922KFU6</accession>
<name>A0A922KFU6_CARIL</name>
<feature type="non-terminal residue" evidence="2">
    <location>
        <position position="213"/>
    </location>
</feature>
<proteinExistence type="predicted"/>
<reference evidence="2" key="1">
    <citation type="submission" date="2021-01" db="EMBL/GenBank/DDBJ databases">
        <authorList>
            <person name="Lovell J.T."/>
            <person name="Bentley N."/>
            <person name="Bhattarai G."/>
            <person name="Jenkins J.W."/>
            <person name="Sreedasyam A."/>
            <person name="Alarcon Y."/>
            <person name="Bock C."/>
            <person name="Boston L."/>
            <person name="Carlson J."/>
            <person name="Cervantes K."/>
            <person name="Clermont K."/>
            <person name="Krom N."/>
            <person name="Kubenka K."/>
            <person name="Mamidi S."/>
            <person name="Mattison C."/>
            <person name="Monteros M."/>
            <person name="Pisani C."/>
            <person name="Plott C."/>
            <person name="Rajasekar S."/>
            <person name="Rhein H.S."/>
            <person name="Rohla C."/>
            <person name="Song M."/>
            <person name="Hilaire R.S."/>
            <person name="Shu S."/>
            <person name="Wells L."/>
            <person name="Wang X."/>
            <person name="Webber J."/>
            <person name="Heerema R.J."/>
            <person name="Klein P."/>
            <person name="Conner P."/>
            <person name="Grauke L."/>
            <person name="Grimwood J."/>
            <person name="Schmutz J."/>
            <person name="Randall J.J."/>
        </authorList>
    </citation>
    <scope>NUCLEOTIDE SEQUENCE</scope>
    <source>
        <tissue evidence="2">Leaf</tissue>
    </source>
</reference>
<dbReference type="InterPro" id="IPR025322">
    <property type="entry name" value="PADRE_dom"/>
</dbReference>
<feature type="compositionally biased region" description="Low complexity" evidence="1">
    <location>
        <begin position="159"/>
        <end position="172"/>
    </location>
</feature>